<organism evidence="1 2">
    <name type="scientific">Vanilla planifolia</name>
    <name type="common">Vanilla</name>
    <dbReference type="NCBI Taxonomy" id="51239"/>
    <lineage>
        <taxon>Eukaryota</taxon>
        <taxon>Viridiplantae</taxon>
        <taxon>Streptophyta</taxon>
        <taxon>Embryophyta</taxon>
        <taxon>Tracheophyta</taxon>
        <taxon>Spermatophyta</taxon>
        <taxon>Magnoliopsida</taxon>
        <taxon>Liliopsida</taxon>
        <taxon>Asparagales</taxon>
        <taxon>Orchidaceae</taxon>
        <taxon>Vanilloideae</taxon>
        <taxon>Vanilleae</taxon>
        <taxon>Vanilla</taxon>
    </lineage>
</organism>
<sequence>MATSLTPQASLTVPRPRFLFPSNKLSGYNPPPRRSRGVPPRCSVKFAGGQWIRSTRFGGESGGPEVVRAGGASELEVGDAWGSGMLSPRDFDKDSIINVPEPARCRNSRVLRVVVPLFVIEFILFRTWRSGDGRTSRIPGVNQDPIFKSYSLPPNEVGYPGGIFNPLNFSPSVEAKEKELANGTII</sequence>
<evidence type="ECO:0000313" key="1">
    <source>
        <dbReference type="EMBL" id="KAG0449679.1"/>
    </source>
</evidence>
<dbReference type="Proteomes" id="UP000639772">
    <property type="component" value="Unassembled WGS sequence"/>
</dbReference>
<evidence type="ECO:0008006" key="3">
    <source>
        <dbReference type="Google" id="ProtNLM"/>
    </source>
</evidence>
<gene>
    <name evidence="1" type="ORF">HPP92_027111</name>
</gene>
<name>A0A835U4W7_VANPL</name>
<dbReference type="AlphaFoldDB" id="A0A835U4W7"/>
<reference evidence="1 2" key="1">
    <citation type="journal article" date="2020" name="Nat. Food">
        <title>A phased Vanilla planifolia genome enables genetic improvement of flavour and production.</title>
        <authorList>
            <person name="Hasing T."/>
            <person name="Tang H."/>
            <person name="Brym M."/>
            <person name="Khazi F."/>
            <person name="Huang T."/>
            <person name="Chambers A.H."/>
        </authorList>
    </citation>
    <scope>NUCLEOTIDE SEQUENCE [LARGE SCALE GENOMIC DNA]</scope>
    <source>
        <tissue evidence="1">Leaf</tissue>
    </source>
</reference>
<evidence type="ECO:0000313" key="2">
    <source>
        <dbReference type="Proteomes" id="UP000639772"/>
    </source>
</evidence>
<accession>A0A835U4W7</accession>
<dbReference type="Gene3D" id="1.10.3460.10">
    <property type="entry name" value="Chlorophyll a/b binding protein domain"/>
    <property type="match status" value="1"/>
</dbReference>
<proteinExistence type="predicted"/>
<dbReference type="EMBL" id="JADCNM010000162">
    <property type="protein sequence ID" value="KAG0449679.1"/>
    <property type="molecule type" value="Genomic_DNA"/>
</dbReference>
<protein>
    <recommendedName>
        <fullName evidence="3">Chlorophyll a-b binding protein, chloroplastic</fullName>
    </recommendedName>
</protein>
<comment type="caution">
    <text evidence="1">The sequence shown here is derived from an EMBL/GenBank/DDBJ whole genome shotgun (WGS) entry which is preliminary data.</text>
</comment>
<dbReference type="OrthoDB" id="423598at2759"/>